<evidence type="ECO:0000256" key="11">
    <source>
        <dbReference type="ARBA" id="ARBA00023159"/>
    </source>
</evidence>
<evidence type="ECO:0000313" key="18">
    <source>
        <dbReference type="EMBL" id="KAI2654821.1"/>
    </source>
</evidence>
<dbReference type="PANTHER" id="PTHR45996:SF2">
    <property type="entry name" value="CYCLIC AMP-RESPONSIVE ELEMENT-BINDING PROTEIN 3-LIKE PROTEIN 4"/>
    <property type="match status" value="1"/>
</dbReference>
<dbReference type="PANTHER" id="PTHR45996">
    <property type="entry name" value="AGAP001464-PB"/>
    <property type="match status" value="1"/>
</dbReference>
<evidence type="ECO:0000256" key="8">
    <source>
        <dbReference type="ARBA" id="ARBA00023015"/>
    </source>
</evidence>
<keyword evidence="11" id="KW-0010">Activator</keyword>
<keyword evidence="9" id="KW-0238">DNA-binding</keyword>
<keyword evidence="19" id="KW-1185">Reference proteome</keyword>
<dbReference type="InterPro" id="IPR051381">
    <property type="entry name" value="CREB_ATF_subfamily"/>
</dbReference>
<evidence type="ECO:0000256" key="16">
    <source>
        <dbReference type="SAM" id="MobiDB-lite"/>
    </source>
</evidence>
<keyword evidence="12" id="KW-0804">Transcription</keyword>
<dbReference type="CDD" id="cd14689">
    <property type="entry name" value="bZIP_CREB3"/>
    <property type="match status" value="1"/>
</dbReference>
<keyword evidence="8" id="KW-0805">Transcription regulation</keyword>
<protein>
    <recommendedName>
        <fullName evidence="3">Cyclic AMP-responsive element-binding protein 3-like protein 4</fullName>
    </recommendedName>
</protein>
<evidence type="ECO:0000256" key="5">
    <source>
        <dbReference type="ARBA" id="ARBA00022824"/>
    </source>
</evidence>
<feature type="coiled-coil region" evidence="15">
    <location>
        <begin position="232"/>
        <end position="273"/>
    </location>
</feature>
<sequence>MREADIVSGDVKSTERDAEEVLESGLLLEESCSGILYAGLEQHTEEWSVEPHCSLNDSESEEVLNAINPNEMYTSAVCESDSGLSEDQSSDGAHEQNLSNAVYQVVYDISGVGGASEQETPHMDVISIELDDWSSQMLLADSCVVNELVSSVKMENVSAHDMQSIQSPDGFLVYPDLQLTEEEQKLLDQEGVSLPNNLPLTKAEERILKKVRRKIRNKLSAQDSRRRKKEYIDGLESRVAACSAQNKELQRTVDQLEKHNMSLMAQLRKLQALIKQTATKAAQTSTCVMIIIFSLALLIFPSYNPFSRRSPSVEDSYAPSAVISRNILNDVESLPLLEDPGEDDPVSSESLSLPSEHKPPDAGADADADGLQQPEDVALAQDLSQKQRNGTTASGGNADALPTSLTAPVGAGNAGADAAKPPHADEINQRPEQNQFQSADRLGLVDTDVTSDTRCSNDGLRPFFSTHHRSDQSVINNQSESSVFRMMKMKMMHSGDSAVVPRRPPELL</sequence>
<evidence type="ECO:0000256" key="7">
    <source>
        <dbReference type="ARBA" id="ARBA00022989"/>
    </source>
</evidence>
<keyword evidence="14" id="KW-0539">Nucleus</keyword>
<comment type="subcellular location">
    <subcellularLocation>
        <location evidence="1">Endoplasmic reticulum membrane</location>
        <topology evidence="1">Single-pass type II membrane protein</topology>
    </subcellularLocation>
</comment>
<evidence type="ECO:0000256" key="2">
    <source>
        <dbReference type="ARBA" id="ARBA00009050"/>
    </source>
</evidence>
<keyword evidence="7" id="KW-1133">Transmembrane helix</keyword>
<dbReference type="Proteomes" id="UP000830375">
    <property type="component" value="Unassembled WGS sequence"/>
</dbReference>
<dbReference type="Pfam" id="PF00170">
    <property type="entry name" value="bZIP_1"/>
    <property type="match status" value="1"/>
</dbReference>
<gene>
    <name evidence="18" type="ORF">H4Q32_017080</name>
</gene>
<name>A0ABQ8LXY2_LABRO</name>
<comment type="caution">
    <text evidence="18">The sequence shown here is derived from an EMBL/GenBank/DDBJ whole genome shotgun (WGS) entry which is preliminary data.</text>
</comment>
<feature type="region of interest" description="Disordered" evidence="16">
    <location>
        <begin position="335"/>
        <end position="369"/>
    </location>
</feature>
<accession>A0ABQ8LXY2</accession>
<evidence type="ECO:0000256" key="6">
    <source>
        <dbReference type="ARBA" id="ARBA00022968"/>
    </source>
</evidence>
<dbReference type="EMBL" id="JACTAM010000016">
    <property type="protein sequence ID" value="KAI2654821.1"/>
    <property type="molecule type" value="Genomic_DNA"/>
</dbReference>
<keyword evidence="13" id="KW-0325">Glycoprotein</keyword>
<dbReference type="Gene3D" id="1.20.5.170">
    <property type="match status" value="1"/>
</dbReference>
<feature type="compositionally biased region" description="Polar residues" evidence="16">
    <location>
        <begin position="385"/>
        <end position="395"/>
    </location>
</feature>
<evidence type="ECO:0000256" key="10">
    <source>
        <dbReference type="ARBA" id="ARBA00023136"/>
    </source>
</evidence>
<dbReference type="SUPFAM" id="SSF57959">
    <property type="entry name" value="Leucine zipper domain"/>
    <property type="match status" value="1"/>
</dbReference>
<evidence type="ECO:0000256" key="13">
    <source>
        <dbReference type="ARBA" id="ARBA00023180"/>
    </source>
</evidence>
<feature type="domain" description="BZIP" evidence="17">
    <location>
        <begin position="207"/>
        <end position="270"/>
    </location>
</feature>
<evidence type="ECO:0000256" key="14">
    <source>
        <dbReference type="ARBA" id="ARBA00023242"/>
    </source>
</evidence>
<evidence type="ECO:0000256" key="12">
    <source>
        <dbReference type="ARBA" id="ARBA00023163"/>
    </source>
</evidence>
<feature type="region of interest" description="Disordered" evidence="16">
    <location>
        <begin position="385"/>
        <end position="426"/>
    </location>
</feature>
<keyword evidence="4" id="KW-0812">Transmembrane</keyword>
<dbReference type="InterPro" id="IPR046347">
    <property type="entry name" value="bZIP_sf"/>
</dbReference>
<evidence type="ECO:0000256" key="1">
    <source>
        <dbReference type="ARBA" id="ARBA00004648"/>
    </source>
</evidence>
<keyword evidence="15" id="KW-0175">Coiled coil</keyword>
<evidence type="ECO:0000256" key="3">
    <source>
        <dbReference type="ARBA" id="ARBA00013878"/>
    </source>
</evidence>
<keyword evidence="5" id="KW-0256">Endoplasmic reticulum</keyword>
<dbReference type="InterPro" id="IPR004827">
    <property type="entry name" value="bZIP"/>
</dbReference>
<reference evidence="18 19" key="1">
    <citation type="submission" date="2022-01" db="EMBL/GenBank/DDBJ databases">
        <title>A high-quality chromosome-level genome assembly of rohu carp, Labeo rohita.</title>
        <authorList>
            <person name="Arick M.A. II"/>
            <person name="Hsu C.-Y."/>
            <person name="Magbanua Z."/>
            <person name="Pechanova O."/>
            <person name="Grover C."/>
            <person name="Miller E."/>
            <person name="Thrash A."/>
            <person name="Ezzel L."/>
            <person name="Alam S."/>
            <person name="Benzie J."/>
            <person name="Hamilton M."/>
            <person name="Karsi A."/>
            <person name="Lawrence M.L."/>
            <person name="Peterson D.G."/>
        </authorList>
    </citation>
    <scope>NUCLEOTIDE SEQUENCE [LARGE SCALE GENOMIC DNA]</scope>
    <source>
        <strain evidence="19">BAU-BD-2019</strain>
        <tissue evidence="18">Blood</tissue>
    </source>
</reference>
<comment type="similarity">
    <text evidence="2">Belongs to the bZIP family. ATF subfamily.</text>
</comment>
<evidence type="ECO:0000313" key="19">
    <source>
        <dbReference type="Proteomes" id="UP000830375"/>
    </source>
</evidence>
<evidence type="ECO:0000256" key="9">
    <source>
        <dbReference type="ARBA" id="ARBA00023125"/>
    </source>
</evidence>
<evidence type="ECO:0000256" key="15">
    <source>
        <dbReference type="SAM" id="Coils"/>
    </source>
</evidence>
<dbReference type="PROSITE" id="PS50217">
    <property type="entry name" value="BZIP"/>
    <property type="match status" value="1"/>
</dbReference>
<dbReference type="SMART" id="SM00338">
    <property type="entry name" value="BRLZ"/>
    <property type="match status" value="1"/>
</dbReference>
<evidence type="ECO:0000259" key="17">
    <source>
        <dbReference type="PROSITE" id="PS50217"/>
    </source>
</evidence>
<organism evidence="18 19">
    <name type="scientific">Labeo rohita</name>
    <name type="common">Indian major carp</name>
    <name type="synonym">Cyprinus rohita</name>
    <dbReference type="NCBI Taxonomy" id="84645"/>
    <lineage>
        <taxon>Eukaryota</taxon>
        <taxon>Metazoa</taxon>
        <taxon>Chordata</taxon>
        <taxon>Craniata</taxon>
        <taxon>Vertebrata</taxon>
        <taxon>Euteleostomi</taxon>
        <taxon>Actinopterygii</taxon>
        <taxon>Neopterygii</taxon>
        <taxon>Teleostei</taxon>
        <taxon>Ostariophysi</taxon>
        <taxon>Cypriniformes</taxon>
        <taxon>Cyprinidae</taxon>
        <taxon>Labeoninae</taxon>
        <taxon>Labeonini</taxon>
        <taxon>Labeo</taxon>
    </lineage>
</organism>
<evidence type="ECO:0000256" key="4">
    <source>
        <dbReference type="ARBA" id="ARBA00022692"/>
    </source>
</evidence>
<proteinExistence type="inferred from homology"/>
<keyword evidence="10" id="KW-0472">Membrane</keyword>
<keyword evidence="6" id="KW-0735">Signal-anchor</keyword>